<sequence>MDEDSFKCRVVPALAFTVQVVLPASSDQQASTPGRYGKLTVAFALMSFTSYSEGLIFCSVGVTLYSESPFLYSGAV</sequence>
<accession>A0A177IPN9</accession>
<dbReference type="AlphaFoldDB" id="A0A177IPN9"/>
<gene>
    <name evidence="2" type="ORF">AYJ05_09050</name>
</gene>
<dbReference type="Proteomes" id="UP000076947">
    <property type="component" value="Unassembled WGS sequence"/>
</dbReference>
<evidence type="ECO:0000313" key="2">
    <source>
        <dbReference type="EMBL" id="OAH29965.1"/>
    </source>
</evidence>
<reference evidence="3" key="1">
    <citation type="submission" date="2016-02" db="EMBL/GenBank/DDBJ databases">
        <authorList>
            <person name="Kaur G."/>
            <person name="Nair G.R."/>
            <person name="Mayilraj S."/>
        </authorList>
    </citation>
    <scope>NUCLEOTIDE SEQUENCE [LARGE SCALE GENOMIC DNA]</scope>
    <source>
        <strain evidence="3">GA-15</strain>
    </source>
</reference>
<keyword evidence="3" id="KW-1185">Reference proteome</keyword>
<evidence type="ECO:0000313" key="3">
    <source>
        <dbReference type="Proteomes" id="UP000076947"/>
    </source>
</evidence>
<name>A0A177IPN9_9CORY</name>
<evidence type="ECO:0000256" key="1">
    <source>
        <dbReference type="SAM" id="Phobius"/>
    </source>
</evidence>
<feature type="transmembrane region" description="Helical" evidence="1">
    <location>
        <begin position="42"/>
        <end position="65"/>
    </location>
</feature>
<dbReference type="EMBL" id="LSTQ01000010">
    <property type="protein sequence ID" value="OAH29965.1"/>
    <property type="molecule type" value="Genomic_DNA"/>
</dbReference>
<keyword evidence="1" id="KW-1133">Transmembrane helix</keyword>
<protein>
    <submittedName>
        <fullName evidence="2">Uncharacterized protein</fullName>
    </submittedName>
</protein>
<keyword evidence="1" id="KW-0812">Transmembrane</keyword>
<keyword evidence="1" id="KW-0472">Membrane</keyword>
<comment type="caution">
    <text evidence="2">The sequence shown here is derived from an EMBL/GenBank/DDBJ whole genome shotgun (WGS) entry which is preliminary data.</text>
</comment>
<proteinExistence type="predicted"/>
<organism evidence="2 3">
    <name type="scientific">Corynebacterium stationis</name>
    <dbReference type="NCBI Taxonomy" id="1705"/>
    <lineage>
        <taxon>Bacteria</taxon>
        <taxon>Bacillati</taxon>
        <taxon>Actinomycetota</taxon>
        <taxon>Actinomycetes</taxon>
        <taxon>Mycobacteriales</taxon>
        <taxon>Corynebacteriaceae</taxon>
        <taxon>Corynebacterium</taxon>
    </lineage>
</organism>